<keyword evidence="2" id="KW-1185">Reference proteome</keyword>
<dbReference type="EMBL" id="DF238798">
    <property type="protein sequence ID" value="GAC95810.1"/>
    <property type="molecule type" value="Genomic_DNA"/>
</dbReference>
<dbReference type="GeneID" id="24108676"/>
<reference evidence="2" key="1">
    <citation type="journal article" date="2013" name="Genome Announc.">
        <title>Draft genome sequence of the basidiomycetous yeast-like fungus Pseudozyma hubeiensis SY62, which produces an abundant amount of the biosurfactant mannosylerythritol lipids.</title>
        <authorList>
            <person name="Konishi M."/>
            <person name="Hatada Y."/>
            <person name="Horiuchi J."/>
        </authorList>
    </citation>
    <scope>NUCLEOTIDE SEQUENCE [LARGE SCALE GENOMIC DNA]</scope>
    <source>
        <strain evidence="2">SY62</strain>
    </source>
</reference>
<evidence type="ECO:0000313" key="2">
    <source>
        <dbReference type="Proteomes" id="UP000014071"/>
    </source>
</evidence>
<evidence type="ECO:0000313" key="1">
    <source>
        <dbReference type="EMBL" id="GAC95810.1"/>
    </source>
</evidence>
<accession>R9PCM2</accession>
<gene>
    <name evidence="1" type="ORF">PHSY_003387</name>
</gene>
<dbReference type="PROSITE" id="PS51257">
    <property type="entry name" value="PROKAR_LIPOPROTEIN"/>
    <property type="match status" value="1"/>
</dbReference>
<dbReference type="AlphaFoldDB" id="R9PCM2"/>
<dbReference type="OrthoDB" id="5311848at2759"/>
<dbReference type="RefSeq" id="XP_012189397.1">
    <property type="nucleotide sequence ID" value="XM_012334007.1"/>
</dbReference>
<sequence>MRLRRALFLSTVFAIGCCTYSTLALPNIFRRQASDGPLDASARSEVELLNLDPVEQVAIFGDANRARELYRTATKEKIALIRYWHQKVQEVVTSSDAERLDRQDWFKQMIRLKEQWKGDLQEQRLAFQALVTEHTEKANSVVDSLQNLEVGATSVIMTSSRHGQCRVRAFGMTAERNVIHADLTPSMQVASQLKHVVDEHGVQIERSVQQHFSKATDLMEANLAAPLQSLHQAALMLESHTLALGLALQQQDGLVSDLTLLSSEMLSLQRENHAQLESELDALRRIHTGFEAINRGLHASQASLDVLLSTQRSSASSILNSVGFALEGMVLWSLRQLESSTGLGFGNSESQLYISVVTETLKLKASIMVSTAIFKALAATIVLLAMLLKSIFQPLSLYIIRPLRRSGNGVCMRSHSIPLRHSARNTPRLGEQRLVEYATLENPLSFRSLAGQVENQRTMLLRAASGESEYVVMLDERRSDLEVQVVPVTAV</sequence>
<proteinExistence type="predicted"/>
<protein>
    <submittedName>
        <fullName evidence="1">Uncharacterized protein</fullName>
    </submittedName>
</protein>
<dbReference type="Proteomes" id="UP000014071">
    <property type="component" value="Unassembled WGS sequence"/>
</dbReference>
<dbReference type="eggNOG" id="ENOG502S7TG">
    <property type="taxonomic scope" value="Eukaryota"/>
</dbReference>
<name>R9PCM2_PSEHS</name>
<organism evidence="1 2">
    <name type="scientific">Pseudozyma hubeiensis (strain SY62)</name>
    <name type="common">Yeast</name>
    <dbReference type="NCBI Taxonomy" id="1305764"/>
    <lineage>
        <taxon>Eukaryota</taxon>
        <taxon>Fungi</taxon>
        <taxon>Dikarya</taxon>
        <taxon>Basidiomycota</taxon>
        <taxon>Ustilaginomycotina</taxon>
        <taxon>Ustilaginomycetes</taxon>
        <taxon>Ustilaginales</taxon>
        <taxon>Ustilaginaceae</taxon>
        <taxon>Pseudozyma</taxon>
    </lineage>
</organism>
<dbReference type="HOGENOM" id="CLU_578928_0_0_1"/>